<name>A0A024FWY5_9STRA</name>
<protein>
    <submittedName>
        <fullName evidence="1">Uncharacterized protein</fullName>
    </submittedName>
</protein>
<dbReference type="Proteomes" id="UP000053237">
    <property type="component" value="Unassembled WGS sequence"/>
</dbReference>
<dbReference type="AlphaFoldDB" id="A0A024FWY5"/>
<keyword evidence="2" id="KW-1185">Reference proteome</keyword>
<evidence type="ECO:0000313" key="2">
    <source>
        <dbReference type="Proteomes" id="UP000053237"/>
    </source>
</evidence>
<dbReference type="EMBL" id="CAIX01001029">
    <property type="protein sequence ID" value="CCI11427.1"/>
    <property type="molecule type" value="Genomic_DNA"/>
</dbReference>
<reference evidence="1 2" key="1">
    <citation type="submission" date="2012-05" db="EMBL/GenBank/DDBJ databases">
        <title>Recombination and specialization in a pathogen metapopulation.</title>
        <authorList>
            <person name="Gardiner A."/>
            <person name="Kemen E."/>
            <person name="Schultz-Larsen T."/>
            <person name="MacLean D."/>
            <person name="Van Oosterhout C."/>
            <person name="Jones J.D.G."/>
        </authorList>
    </citation>
    <scope>NUCLEOTIDE SEQUENCE [LARGE SCALE GENOMIC DNA]</scope>
    <source>
        <strain evidence="1 2">Ac Nc2</strain>
    </source>
</reference>
<evidence type="ECO:0000313" key="1">
    <source>
        <dbReference type="EMBL" id="CCI11427.1"/>
    </source>
</evidence>
<dbReference type="InParanoid" id="A0A024FWY5"/>
<sequence length="174" mass="18804">MQFDPKVENGPEFPNTELFGFPPNGTFPKVGALFPGANWFGTLPKVGGTFADAEDPKLGAEFRVCELKAPFPFPAGVNDPNALFAAGGCPNVELRNEFSLDIPNGADVSFFELFPNAWKPLSLFSLNALLVRLFGAFAFDIKAPKLAFGAVATFSVLLPNRGLRIQMLRAVLSH</sequence>
<organism evidence="1 2">
    <name type="scientific">Albugo candida</name>
    <dbReference type="NCBI Taxonomy" id="65357"/>
    <lineage>
        <taxon>Eukaryota</taxon>
        <taxon>Sar</taxon>
        <taxon>Stramenopiles</taxon>
        <taxon>Oomycota</taxon>
        <taxon>Peronosporomycetes</taxon>
        <taxon>Albuginales</taxon>
        <taxon>Albuginaceae</taxon>
        <taxon>Albugo</taxon>
    </lineage>
</organism>
<proteinExistence type="predicted"/>
<comment type="caution">
    <text evidence="1">The sequence shown here is derived from an EMBL/GenBank/DDBJ whole genome shotgun (WGS) entry which is preliminary data.</text>
</comment>
<gene>
    <name evidence="1" type="ORF">BN9_128960</name>
</gene>
<accession>A0A024FWY5</accession>